<dbReference type="GO" id="GO:0003677">
    <property type="term" value="F:DNA binding"/>
    <property type="evidence" value="ECO:0007669"/>
    <property type="project" value="InterPro"/>
</dbReference>
<evidence type="ECO:0000256" key="1">
    <source>
        <dbReference type="SAM" id="MobiDB-lite"/>
    </source>
</evidence>
<evidence type="ECO:0000313" key="3">
    <source>
        <dbReference type="EMBL" id="KAJ4922603.1"/>
    </source>
</evidence>
<feature type="domain" description="Transposase Tc1-like" evidence="2">
    <location>
        <begin position="1"/>
        <end position="70"/>
    </location>
</feature>
<evidence type="ECO:0000259" key="2">
    <source>
        <dbReference type="Pfam" id="PF01498"/>
    </source>
</evidence>
<name>A0AAD6F6Q7_9TELE</name>
<organism evidence="3 4">
    <name type="scientific">Pogonophryne albipinna</name>
    <dbReference type="NCBI Taxonomy" id="1090488"/>
    <lineage>
        <taxon>Eukaryota</taxon>
        <taxon>Metazoa</taxon>
        <taxon>Chordata</taxon>
        <taxon>Craniata</taxon>
        <taxon>Vertebrata</taxon>
        <taxon>Euteleostomi</taxon>
        <taxon>Actinopterygii</taxon>
        <taxon>Neopterygii</taxon>
        <taxon>Teleostei</taxon>
        <taxon>Neoteleostei</taxon>
        <taxon>Acanthomorphata</taxon>
        <taxon>Eupercaria</taxon>
        <taxon>Perciformes</taxon>
        <taxon>Notothenioidei</taxon>
        <taxon>Pogonophryne</taxon>
    </lineage>
</organism>
<feature type="region of interest" description="Disordered" evidence="1">
    <location>
        <begin position="104"/>
        <end position="129"/>
    </location>
</feature>
<dbReference type="InterPro" id="IPR002492">
    <property type="entry name" value="Transposase_Tc1-like"/>
</dbReference>
<dbReference type="GO" id="GO:0015074">
    <property type="term" value="P:DNA integration"/>
    <property type="evidence" value="ECO:0007669"/>
    <property type="project" value="InterPro"/>
</dbReference>
<protein>
    <recommendedName>
        <fullName evidence="2">Transposase Tc1-like domain-containing protein</fullName>
    </recommendedName>
</protein>
<comment type="caution">
    <text evidence="3">The sequence shown here is derived from an EMBL/GenBank/DDBJ whole genome shotgun (WGS) entry which is preliminary data.</text>
</comment>
<dbReference type="Gene3D" id="3.30.420.10">
    <property type="entry name" value="Ribonuclease H-like superfamily/Ribonuclease H"/>
    <property type="match status" value="1"/>
</dbReference>
<keyword evidence="4" id="KW-1185">Reference proteome</keyword>
<gene>
    <name evidence="3" type="ORF">JOQ06_027860</name>
</gene>
<reference evidence="3" key="1">
    <citation type="submission" date="2022-11" db="EMBL/GenBank/DDBJ databases">
        <title>Chromosome-level genome of Pogonophryne albipinna.</title>
        <authorList>
            <person name="Jo E."/>
        </authorList>
    </citation>
    <scope>NUCLEOTIDE SEQUENCE</scope>
    <source>
        <strain evidence="3">SGF0006</strain>
        <tissue evidence="3">Muscle</tissue>
    </source>
</reference>
<dbReference type="AlphaFoldDB" id="A0AAD6F6Q7"/>
<dbReference type="GO" id="GO:0006313">
    <property type="term" value="P:DNA transposition"/>
    <property type="evidence" value="ECO:0007669"/>
    <property type="project" value="InterPro"/>
</dbReference>
<proteinExistence type="predicted"/>
<evidence type="ECO:0000313" key="4">
    <source>
        <dbReference type="Proteomes" id="UP001219934"/>
    </source>
</evidence>
<sequence length="155" mass="17614">MITRTVSKNPRTTRGDLVNDLQRAGTKLTKATISNTLRRQGLKSCSARRVPLLKPVHVQARLKFAREHLDDPEEDWENVIWTTTQILRHSVKFSCDIGEQGKAIEKKKSENLRRLRDPTKPPSPKNGELSHWAASAIEPLCWASDQEPRESIGKL</sequence>
<dbReference type="Pfam" id="PF01498">
    <property type="entry name" value="HTH_Tnp_Tc3_2"/>
    <property type="match status" value="1"/>
</dbReference>
<accession>A0AAD6F6Q7</accession>
<feature type="compositionally biased region" description="Basic and acidic residues" evidence="1">
    <location>
        <begin position="104"/>
        <end position="119"/>
    </location>
</feature>
<dbReference type="EMBL" id="JAPTMU010000064">
    <property type="protein sequence ID" value="KAJ4922603.1"/>
    <property type="molecule type" value="Genomic_DNA"/>
</dbReference>
<dbReference type="Proteomes" id="UP001219934">
    <property type="component" value="Unassembled WGS sequence"/>
</dbReference>
<dbReference type="InterPro" id="IPR036397">
    <property type="entry name" value="RNaseH_sf"/>
</dbReference>